<dbReference type="GeneID" id="90075908"/>
<dbReference type="PANTHER" id="PTHR21431">
    <property type="entry name" value="PREFOLDIN SUBUNIT 6"/>
    <property type="match status" value="1"/>
</dbReference>
<dbReference type="GO" id="GO:0051087">
    <property type="term" value="F:protein-folding chaperone binding"/>
    <property type="evidence" value="ECO:0007669"/>
    <property type="project" value="TreeGrafter"/>
</dbReference>
<protein>
    <submittedName>
        <fullName evidence="4">Tubulin-binding prefolding complex subunit</fullName>
    </submittedName>
</protein>
<evidence type="ECO:0000256" key="2">
    <source>
        <dbReference type="ARBA" id="ARBA00023186"/>
    </source>
</evidence>
<organism evidence="4 5">
    <name type="scientific">Saccharomycopsis crataegensis</name>
    <dbReference type="NCBI Taxonomy" id="43959"/>
    <lineage>
        <taxon>Eukaryota</taxon>
        <taxon>Fungi</taxon>
        <taxon>Dikarya</taxon>
        <taxon>Ascomycota</taxon>
        <taxon>Saccharomycotina</taxon>
        <taxon>Saccharomycetes</taxon>
        <taxon>Saccharomycopsidaceae</taxon>
        <taxon>Saccharomycopsis</taxon>
    </lineage>
</organism>
<dbReference type="SUPFAM" id="SSF46579">
    <property type="entry name" value="Prefoldin"/>
    <property type="match status" value="1"/>
</dbReference>
<dbReference type="AlphaFoldDB" id="A0AAV5QUW9"/>
<comment type="similarity">
    <text evidence="1">Belongs to the prefoldin subunit beta family.</text>
</comment>
<keyword evidence="5" id="KW-1185">Reference proteome</keyword>
<dbReference type="Gene3D" id="1.10.287.370">
    <property type="match status" value="1"/>
</dbReference>
<dbReference type="GO" id="GO:0051082">
    <property type="term" value="F:unfolded protein binding"/>
    <property type="evidence" value="ECO:0007669"/>
    <property type="project" value="InterPro"/>
</dbReference>
<gene>
    <name evidence="4" type="ORF">DASC09_052580</name>
</gene>
<dbReference type="GO" id="GO:0005737">
    <property type="term" value="C:cytoplasm"/>
    <property type="evidence" value="ECO:0007669"/>
    <property type="project" value="TreeGrafter"/>
</dbReference>
<name>A0AAV5QUW9_9ASCO</name>
<dbReference type="GO" id="GO:0051131">
    <property type="term" value="P:chaperone-mediated protein complex assembly"/>
    <property type="evidence" value="ECO:0007669"/>
    <property type="project" value="TreeGrafter"/>
</dbReference>
<feature type="coiled-coil region" evidence="3">
    <location>
        <begin position="4"/>
        <end position="45"/>
    </location>
</feature>
<dbReference type="Pfam" id="PF01920">
    <property type="entry name" value="Prefoldin_2"/>
    <property type="match status" value="1"/>
</dbReference>
<proteinExistence type="inferred from homology"/>
<accession>A0AAV5QUW9</accession>
<comment type="caution">
    <text evidence="4">The sequence shown here is derived from an EMBL/GenBank/DDBJ whole genome shotgun (WGS) entry which is preliminary data.</text>
</comment>
<dbReference type="RefSeq" id="XP_064854929.1">
    <property type="nucleotide sequence ID" value="XM_064998857.1"/>
</dbReference>
<evidence type="ECO:0000256" key="3">
    <source>
        <dbReference type="SAM" id="Coils"/>
    </source>
</evidence>
<feature type="coiled-coil region" evidence="3">
    <location>
        <begin position="91"/>
        <end position="118"/>
    </location>
</feature>
<dbReference type="CDD" id="cd23161">
    <property type="entry name" value="Prefoldin_6"/>
    <property type="match status" value="1"/>
</dbReference>
<evidence type="ECO:0000313" key="4">
    <source>
        <dbReference type="EMBL" id="GMM37933.1"/>
    </source>
</evidence>
<reference evidence="4 5" key="1">
    <citation type="journal article" date="2023" name="Elife">
        <title>Identification of key yeast species and microbe-microbe interactions impacting larval growth of Drosophila in the wild.</title>
        <authorList>
            <person name="Mure A."/>
            <person name="Sugiura Y."/>
            <person name="Maeda R."/>
            <person name="Honda K."/>
            <person name="Sakurai N."/>
            <person name="Takahashi Y."/>
            <person name="Watada M."/>
            <person name="Katoh T."/>
            <person name="Gotoh A."/>
            <person name="Gotoh Y."/>
            <person name="Taniguchi I."/>
            <person name="Nakamura K."/>
            <person name="Hayashi T."/>
            <person name="Katayama T."/>
            <person name="Uemura T."/>
            <person name="Hattori Y."/>
        </authorList>
    </citation>
    <scope>NUCLEOTIDE SEQUENCE [LARGE SCALE GENOMIC DNA]</scope>
    <source>
        <strain evidence="4 5">SC-9</strain>
    </source>
</reference>
<dbReference type="GO" id="GO:0006457">
    <property type="term" value="P:protein folding"/>
    <property type="evidence" value="ECO:0007669"/>
    <property type="project" value="InterPro"/>
</dbReference>
<dbReference type="PANTHER" id="PTHR21431:SF0">
    <property type="entry name" value="PREFOLDIN SUBUNIT 6"/>
    <property type="match status" value="1"/>
</dbReference>
<evidence type="ECO:0000256" key="1">
    <source>
        <dbReference type="ARBA" id="ARBA00008045"/>
    </source>
</evidence>
<keyword evidence="2" id="KW-0143">Chaperone</keyword>
<keyword evidence="3" id="KW-0175">Coiled coil</keyword>
<dbReference type="InterPro" id="IPR009053">
    <property type="entry name" value="Prefoldin"/>
</dbReference>
<dbReference type="EMBL" id="BTFZ01000013">
    <property type="protein sequence ID" value="GMM37933.1"/>
    <property type="molecule type" value="Genomic_DNA"/>
</dbReference>
<dbReference type="GO" id="GO:0016272">
    <property type="term" value="C:prefoldin complex"/>
    <property type="evidence" value="ECO:0007669"/>
    <property type="project" value="InterPro"/>
</dbReference>
<sequence>MEQLEKLSVDFTKFQNDLNELMKARQKLETQYQENKIVLDELTQIKTDKESNKIVEYPKIFKQTGSILLPIDFQESETNVTKRIEFITGEITRVEAKVKETNGKLEKTRDELIKLRSTATA</sequence>
<dbReference type="InterPro" id="IPR002777">
    <property type="entry name" value="PFD_beta-like"/>
</dbReference>
<dbReference type="Proteomes" id="UP001360560">
    <property type="component" value="Unassembled WGS sequence"/>
</dbReference>
<evidence type="ECO:0000313" key="5">
    <source>
        <dbReference type="Proteomes" id="UP001360560"/>
    </source>
</evidence>